<dbReference type="GO" id="GO:0005768">
    <property type="term" value="C:endosome"/>
    <property type="evidence" value="ECO:0007669"/>
    <property type="project" value="UniProtKB-SubCell"/>
</dbReference>
<feature type="region of interest" description="Disordered" evidence="6">
    <location>
        <begin position="1178"/>
        <end position="1208"/>
    </location>
</feature>
<feature type="compositionally biased region" description="Basic and acidic residues" evidence="6">
    <location>
        <begin position="1260"/>
        <end position="1274"/>
    </location>
</feature>
<dbReference type="GO" id="GO:0043328">
    <property type="term" value="P:protein transport to vacuole involved in ubiquitin-dependent protein catabolic process via the multivesicular body sorting pathway"/>
    <property type="evidence" value="ECO:0007669"/>
    <property type="project" value="TreeGrafter"/>
</dbReference>
<evidence type="ECO:0000313" key="8">
    <source>
        <dbReference type="Ensembl" id="ENSPNAP00000081060.1"/>
    </source>
</evidence>
<dbReference type="Gene3D" id="1.20.140.50">
    <property type="entry name" value="alix/aip1 like domains"/>
    <property type="match status" value="1"/>
</dbReference>
<feature type="region of interest" description="Disordered" evidence="6">
    <location>
        <begin position="715"/>
        <end position="757"/>
    </location>
</feature>
<evidence type="ECO:0000313" key="9">
    <source>
        <dbReference type="Proteomes" id="UP001501920"/>
    </source>
</evidence>
<dbReference type="PANTHER" id="PTHR23030:SF30">
    <property type="entry name" value="TYROSINE-PROTEIN PHOSPHATASE NON-RECEPTOR TYPE 23"/>
    <property type="match status" value="1"/>
</dbReference>
<dbReference type="GeneTree" id="ENSGT00940000157687"/>
<evidence type="ECO:0000256" key="3">
    <source>
        <dbReference type="ARBA" id="ARBA00022490"/>
    </source>
</evidence>
<feature type="compositionally biased region" description="Polar residues" evidence="6">
    <location>
        <begin position="996"/>
        <end position="1012"/>
    </location>
</feature>
<dbReference type="Gene3D" id="1.25.40.280">
    <property type="entry name" value="alix/aip1 like domains"/>
    <property type="match status" value="2"/>
</dbReference>
<dbReference type="Pfam" id="PF13949">
    <property type="entry name" value="ALIX_LYPXL_bnd"/>
    <property type="match status" value="1"/>
</dbReference>
<protein>
    <recommendedName>
        <fullName evidence="7">BRO1 domain-containing protein</fullName>
    </recommendedName>
</protein>
<evidence type="ECO:0000256" key="2">
    <source>
        <dbReference type="ARBA" id="ARBA00004496"/>
    </source>
</evidence>
<dbReference type="InterPro" id="IPR038499">
    <property type="entry name" value="BRO1_sf"/>
</dbReference>
<comment type="subcellular location">
    <subcellularLocation>
        <location evidence="2">Cytoplasm</location>
    </subcellularLocation>
    <subcellularLocation>
        <location evidence="1">Endosome</location>
    </subcellularLocation>
</comment>
<name>A0AAR2LWY3_PYGNA</name>
<feature type="compositionally biased region" description="Low complexity" evidence="6">
    <location>
        <begin position="970"/>
        <end position="985"/>
    </location>
</feature>
<feature type="compositionally biased region" description="Polar residues" evidence="6">
    <location>
        <begin position="851"/>
        <end position="864"/>
    </location>
</feature>
<keyword evidence="3" id="KW-0963">Cytoplasm</keyword>
<feature type="compositionally biased region" description="Low complexity" evidence="6">
    <location>
        <begin position="1049"/>
        <end position="1064"/>
    </location>
</feature>
<feature type="region of interest" description="Disordered" evidence="6">
    <location>
        <begin position="918"/>
        <end position="1099"/>
    </location>
</feature>
<evidence type="ECO:0000259" key="7">
    <source>
        <dbReference type="PROSITE" id="PS51180"/>
    </source>
</evidence>
<dbReference type="Gene3D" id="1.20.120.560">
    <property type="entry name" value="alix/aip1 in complex with the ypdl late domain"/>
    <property type="match status" value="1"/>
</dbReference>
<reference evidence="8" key="3">
    <citation type="submission" date="2025-09" db="UniProtKB">
        <authorList>
            <consortium name="Ensembl"/>
        </authorList>
    </citation>
    <scope>IDENTIFICATION</scope>
</reference>
<keyword evidence="5" id="KW-0175">Coiled coil</keyword>
<sequence>MTTPVREPKVKTEGADVRSARIKTRSELAVDGFLLTAAIKSEFSRFSISVCGAMEAVPRMPMIWLELKEAGEFEFSPAVRQYIQRNYGENPENYSEALRKLEQLRQNVVNVPRDFEGCNLLRKYVGQLHFLQSRVLMAKGQEAAVPVTWTDIFSGRDVTHEDINYEQACVLYNLGALHSFLGAMDNRVSEEGMKTSCTHFQCSAGAFTYIRDNHNFNYSSDVSHQALSINISLMLAQAQECLLEKTLLDNRKSFLIARVSAQLHMGKQSEEQQKFGEAVAYFQIALDRLNEAIKLSKGQQDSVQAALRFTMDVIGGKFNSAKKDNDFIYHESVPNLDRLAAVKGASLVKPLPVTPTDLSVTGPDLFSKLVPLATHEASSLYSEEKAKLLREVMAKIDDKSQVLEKFMDSLSCDSVDNLDMFNSVPPVLLEKCAALSVRSDAVKSLAQAMQALSGVYTDVGSSLEEARSALAEDEAGEKSLLEVVGQKGLPPRPPALEELQKELKKYEAAHEAASQTNTELHRAMNQHIPNLRLLQGPLDELRKNLPHPQLSQEDTASLETMKRILGKVDEMRKQRISLEKQLRDLIQKDDMTSVLVTTERYQIKALFEEQLKKYDQLKGYIDQNLAAQENILKALTEANVQYAVVRKTLTLTEQQWHSSVQSLVASYETHEDLVKKAEEGRNFYQDLDKKTSSLLDRVKAICQTREQERIALLEREVGKRPPARPTAQKPVLGNKAPSSGSGPSSLEAVGPSVTPFSLGEDLPQKLCSLPPDMALAGGSKLPNTMPHGAVPVTWPPGAAPFAPTPFPNQRMPQSPYGQAPGVPRSSGPLQPPGPGYTLPQQFQPGLLRGSTPVSTNPQNTSQMPPQGYMPPPWQQAPSAPFPVDSGASTGPPQIGPQSAPRPCLLGHQVPMPSGQFPLPIGQQMQAGLPQSSGQQIPPGTLYPIPKPRKSTSSQIPTVAFPGQSQPPIHPGQFQPMMPGQGQFPPGAAPPYWPSVVPQNQSQPGLQTVQTGPLPQRAPLPVQAPGQPHPSPQNQFHPGHPQGQMSHVLPSFPSSQPQQMPGSFQNPNQTTRFQPTPQIPFTQNSPVPFTYQPSNQQQMPRGPLLPYNVQAGPSNTQHVMGQQPMTTQFSPMLQPVRPPQNQNFSPQNIPASSSGPGVVPVMDNPNPPAAAVILTPSPAQLSPQNQATPGNVLTPSSTGNAPSFSQSEATVLPSSLEAANDFVHNKLDKLSISSLGDAQNSLQSSQPANGHLQPKLNQSEEHGRIENENNGRESTLDGGQAVRGGTLENGKVNNPTQTNEELKRDLLGDLDPLWTLNKT</sequence>
<feature type="compositionally biased region" description="Polar residues" evidence="6">
    <location>
        <begin position="950"/>
        <end position="966"/>
    </location>
</feature>
<dbReference type="InterPro" id="IPR004328">
    <property type="entry name" value="BRO1_dom"/>
</dbReference>
<evidence type="ECO:0000256" key="6">
    <source>
        <dbReference type="SAM" id="MobiDB-lite"/>
    </source>
</evidence>
<dbReference type="Pfam" id="PF03097">
    <property type="entry name" value="BRO1"/>
    <property type="match status" value="1"/>
</dbReference>
<reference evidence="8" key="2">
    <citation type="submission" date="2025-08" db="UniProtKB">
        <authorList>
            <consortium name="Ensembl"/>
        </authorList>
    </citation>
    <scope>IDENTIFICATION</scope>
</reference>
<evidence type="ECO:0000256" key="1">
    <source>
        <dbReference type="ARBA" id="ARBA00004177"/>
    </source>
</evidence>
<dbReference type="Proteomes" id="UP001501920">
    <property type="component" value="Chromosome 27"/>
</dbReference>
<accession>A0AAR2LWY3</accession>
<dbReference type="SMART" id="SM01041">
    <property type="entry name" value="BRO1"/>
    <property type="match status" value="1"/>
</dbReference>
<dbReference type="GO" id="GO:0045022">
    <property type="term" value="P:early endosome to late endosome transport"/>
    <property type="evidence" value="ECO:0007669"/>
    <property type="project" value="TreeGrafter"/>
</dbReference>
<dbReference type="CDD" id="cd09234">
    <property type="entry name" value="V_HD-PTP_like"/>
    <property type="match status" value="1"/>
</dbReference>
<feature type="compositionally biased region" description="Polar residues" evidence="6">
    <location>
        <begin position="922"/>
        <end position="937"/>
    </location>
</feature>
<feature type="region of interest" description="Disordered" evidence="6">
    <location>
        <begin position="803"/>
        <end position="905"/>
    </location>
</feature>
<feature type="compositionally biased region" description="Polar residues" evidence="6">
    <location>
        <begin position="1065"/>
        <end position="1098"/>
    </location>
</feature>
<evidence type="ECO:0000256" key="5">
    <source>
        <dbReference type="SAM" id="Coils"/>
    </source>
</evidence>
<proteinExistence type="predicted"/>
<reference evidence="8 9" key="1">
    <citation type="submission" date="2020-10" db="EMBL/GenBank/DDBJ databases">
        <title>Pygocentrus nattereri (red-bellied piranha) genome, fPygNat1, primary haplotype.</title>
        <authorList>
            <person name="Myers G."/>
            <person name="Meyer A."/>
            <person name="Karagic N."/>
            <person name="Pippel M."/>
            <person name="Winkler S."/>
            <person name="Tracey A."/>
            <person name="Wood J."/>
            <person name="Formenti G."/>
            <person name="Howe K."/>
            <person name="Fedrigo O."/>
            <person name="Jarvis E.D."/>
        </authorList>
    </citation>
    <scope>NUCLEOTIDE SEQUENCE [LARGE SCALE GENOMIC DNA]</scope>
</reference>
<organism evidence="8 9">
    <name type="scientific">Pygocentrus nattereri</name>
    <name type="common">Red-bellied piranha</name>
    <dbReference type="NCBI Taxonomy" id="42514"/>
    <lineage>
        <taxon>Eukaryota</taxon>
        <taxon>Metazoa</taxon>
        <taxon>Chordata</taxon>
        <taxon>Craniata</taxon>
        <taxon>Vertebrata</taxon>
        <taxon>Euteleostomi</taxon>
        <taxon>Actinopterygii</taxon>
        <taxon>Neopterygii</taxon>
        <taxon>Teleostei</taxon>
        <taxon>Ostariophysi</taxon>
        <taxon>Characiformes</taxon>
        <taxon>Characoidei</taxon>
        <taxon>Pygocentrus</taxon>
    </lineage>
</organism>
<evidence type="ECO:0000256" key="4">
    <source>
        <dbReference type="ARBA" id="ARBA00022753"/>
    </source>
</evidence>
<dbReference type="PROSITE" id="PS51180">
    <property type="entry name" value="BRO1"/>
    <property type="match status" value="1"/>
</dbReference>
<dbReference type="PANTHER" id="PTHR23030">
    <property type="entry name" value="PCD6 INTERACTING PROTEIN-RELATED"/>
    <property type="match status" value="1"/>
</dbReference>
<feature type="region of interest" description="Disordered" evidence="6">
    <location>
        <begin position="1260"/>
        <end position="1305"/>
    </location>
</feature>
<dbReference type="Ensembl" id="ENSPNAT00000042850.1">
    <property type="protein sequence ID" value="ENSPNAP00000081060.1"/>
    <property type="gene ID" value="ENSPNAG00000000715.2"/>
</dbReference>
<keyword evidence="4" id="KW-0967">Endosome</keyword>
<feature type="domain" description="BRO1" evidence="7">
    <location>
        <begin position="61"/>
        <end position="403"/>
    </location>
</feature>
<feature type="coiled-coil region" evidence="5">
    <location>
        <begin position="561"/>
        <end position="588"/>
    </location>
</feature>
<dbReference type="GO" id="GO:0032456">
    <property type="term" value="P:endocytic recycling"/>
    <property type="evidence" value="ECO:0007669"/>
    <property type="project" value="TreeGrafter"/>
</dbReference>
<dbReference type="InterPro" id="IPR025304">
    <property type="entry name" value="ALIX_V_dom"/>
</dbReference>
<keyword evidence="9" id="KW-1185">Reference proteome</keyword>